<dbReference type="GO" id="GO:0140535">
    <property type="term" value="C:intracellular protein-containing complex"/>
    <property type="evidence" value="ECO:0007669"/>
    <property type="project" value="UniProtKB-ARBA"/>
</dbReference>
<dbReference type="PANTHER" id="PTHR12377:SF0">
    <property type="entry name" value="CYTOSOLIC IRON-SULFUR ASSEMBLY COMPONENT 2B"/>
    <property type="match status" value="1"/>
</dbReference>
<dbReference type="Gene3D" id="6.10.250.1280">
    <property type="match status" value="1"/>
</dbReference>
<feature type="domain" description="MIP18 family-like" evidence="4">
    <location>
        <begin position="50"/>
        <end position="122"/>
    </location>
</feature>
<dbReference type="InterPro" id="IPR002744">
    <property type="entry name" value="MIP18-like"/>
</dbReference>
<dbReference type="AlphaFoldDB" id="A0A0G4HHQ3"/>
<dbReference type="InterPro" id="IPR034904">
    <property type="entry name" value="FSCA_dom_sf"/>
</dbReference>
<dbReference type="Gene3D" id="3.30.300.130">
    <property type="entry name" value="Fe-S cluster assembly (FSCA)"/>
    <property type="match status" value="1"/>
</dbReference>
<dbReference type="PhylomeDB" id="A0A0G4HHQ3"/>
<name>A0A0G4HHQ3_9ALVE</name>
<dbReference type="VEuPathDB" id="CryptoDB:Cvel_1059"/>
<dbReference type="GO" id="GO:1990229">
    <property type="term" value="C:iron-sulfur cluster assembly complex"/>
    <property type="evidence" value="ECO:0007669"/>
    <property type="project" value="UniProtKB-ARBA"/>
</dbReference>
<dbReference type="PANTHER" id="PTHR12377">
    <property type="entry name" value="CYTOSOLIC IRON-SULFUR ASSEMBLY COMPONENT 2B-RELATED"/>
    <property type="match status" value="1"/>
</dbReference>
<dbReference type="EMBL" id="CDMZ01002736">
    <property type="protein sequence ID" value="CEM43685.1"/>
    <property type="molecule type" value="Genomic_DNA"/>
</dbReference>
<comment type="similarity">
    <text evidence="1">Belongs to the MIP18 family.</text>
</comment>
<evidence type="ECO:0000256" key="2">
    <source>
        <dbReference type="ARBA" id="ARBA00022829"/>
    </source>
</evidence>
<reference evidence="5" key="1">
    <citation type="submission" date="2014-11" db="EMBL/GenBank/DDBJ databases">
        <authorList>
            <person name="Otto D Thomas"/>
            <person name="Naeem Raeece"/>
        </authorList>
    </citation>
    <scope>NUCLEOTIDE SEQUENCE</scope>
</reference>
<sequence>MADELDNPNPVVYSSETGNHAEKEEHNVVSLADLVTDDEGSEPDEFDASEVFEILRNLADPEHPYTLEQLKVIEKSKITVDNDRQSILVQFTPTIPHCSQATLIGLMIRVKLIHCLPSRFKVDIQISPGSHNSELALNKQLNDKERVAAALENSKLLSVVNKGIASTDNWESIVLSEA</sequence>
<accession>A0A0G4HHQ3</accession>
<gene>
    <name evidence="5" type="ORF">Cvel_1059</name>
</gene>
<dbReference type="SUPFAM" id="SSF117916">
    <property type="entry name" value="Fe-S cluster assembly (FSCA) domain-like"/>
    <property type="match status" value="1"/>
</dbReference>
<protein>
    <recommendedName>
        <fullName evidence="4">MIP18 family-like domain-containing protein</fullName>
    </recommendedName>
</protein>
<dbReference type="InterPro" id="IPR039796">
    <property type="entry name" value="MIP18"/>
</dbReference>
<feature type="region of interest" description="Disordered" evidence="3">
    <location>
        <begin position="1"/>
        <end position="25"/>
    </location>
</feature>
<dbReference type="FunFam" id="3.30.300.130:FF:000005">
    <property type="entry name" value="Mitotic spindle-associated mmxd complex subunit"/>
    <property type="match status" value="1"/>
</dbReference>
<evidence type="ECO:0000256" key="1">
    <source>
        <dbReference type="ARBA" id="ARBA00010381"/>
    </source>
</evidence>
<dbReference type="GO" id="GO:0007059">
    <property type="term" value="P:chromosome segregation"/>
    <property type="evidence" value="ECO:0007669"/>
    <property type="project" value="UniProtKB-KW"/>
</dbReference>
<evidence type="ECO:0000256" key="3">
    <source>
        <dbReference type="SAM" id="MobiDB-lite"/>
    </source>
</evidence>
<organism evidence="5">
    <name type="scientific">Chromera velia CCMP2878</name>
    <dbReference type="NCBI Taxonomy" id="1169474"/>
    <lineage>
        <taxon>Eukaryota</taxon>
        <taxon>Sar</taxon>
        <taxon>Alveolata</taxon>
        <taxon>Colpodellida</taxon>
        <taxon>Chromeraceae</taxon>
        <taxon>Chromera</taxon>
    </lineage>
</organism>
<keyword evidence="2" id="KW-0159">Chromosome partition</keyword>
<proteinExistence type="inferred from homology"/>
<evidence type="ECO:0000313" key="5">
    <source>
        <dbReference type="EMBL" id="CEM43685.1"/>
    </source>
</evidence>
<dbReference type="GO" id="GO:0051604">
    <property type="term" value="P:protein maturation"/>
    <property type="evidence" value="ECO:0007669"/>
    <property type="project" value="InterPro"/>
</dbReference>
<evidence type="ECO:0000259" key="4">
    <source>
        <dbReference type="Pfam" id="PF01883"/>
    </source>
</evidence>
<dbReference type="Pfam" id="PF01883">
    <property type="entry name" value="FeS_assembly_P"/>
    <property type="match status" value="1"/>
</dbReference>